<evidence type="ECO:0000313" key="6">
    <source>
        <dbReference type="EMBL" id="ONM50375.1"/>
    </source>
</evidence>
<dbReference type="EMBL" id="MUMY01000001">
    <property type="protein sequence ID" value="ONM50375.1"/>
    <property type="molecule type" value="Genomic_DNA"/>
</dbReference>
<dbReference type="PANTHER" id="PTHR10434:SF66">
    <property type="entry name" value="PHOSPHOLIPID_GLYCEROL ACYLTRANSFERASE DOMAIN-CONTAINING PROTEIN"/>
    <property type="match status" value="1"/>
</dbReference>
<dbReference type="NCBIfam" id="TIGR01490">
    <property type="entry name" value="HAD-SF-IB-hyp1"/>
    <property type="match status" value="1"/>
</dbReference>
<dbReference type="Pfam" id="PF12710">
    <property type="entry name" value="HAD"/>
    <property type="match status" value="1"/>
</dbReference>
<keyword evidence="2 4" id="KW-0808">Transferase</keyword>
<dbReference type="PANTHER" id="PTHR10434">
    <property type="entry name" value="1-ACYL-SN-GLYCEROL-3-PHOSPHATE ACYLTRANSFERASE"/>
    <property type="match status" value="1"/>
</dbReference>
<dbReference type="RefSeq" id="WP_077114142.1">
    <property type="nucleotide sequence ID" value="NZ_MUKP01000042.1"/>
</dbReference>
<comment type="catalytic activity">
    <reaction evidence="4">
        <text>a 1-acyl-sn-glycero-3-phosphate + an acyl-CoA = a 1,2-diacyl-sn-glycero-3-phosphate + CoA</text>
        <dbReference type="Rhea" id="RHEA:19709"/>
        <dbReference type="ChEBI" id="CHEBI:57287"/>
        <dbReference type="ChEBI" id="CHEBI:57970"/>
        <dbReference type="ChEBI" id="CHEBI:58342"/>
        <dbReference type="ChEBI" id="CHEBI:58608"/>
        <dbReference type="EC" id="2.3.1.51"/>
    </reaction>
</comment>
<dbReference type="InterPro" id="IPR036412">
    <property type="entry name" value="HAD-like_sf"/>
</dbReference>
<keyword evidence="4" id="KW-1208">Phospholipid metabolism</keyword>
<keyword evidence="4" id="KW-0444">Lipid biosynthesis</keyword>
<comment type="domain">
    <text evidence="4">The HXXXXD motif is essential for acyltransferase activity and may constitute the binding site for the phosphate moiety of the glycerol-3-phosphate.</text>
</comment>
<evidence type="ECO:0000313" key="7">
    <source>
        <dbReference type="Proteomes" id="UP000188836"/>
    </source>
</evidence>
<organism evidence="6 7">
    <name type="scientific">Nocardia donostiensis</name>
    <dbReference type="NCBI Taxonomy" id="1538463"/>
    <lineage>
        <taxon>Bacteria</taxon>
        <taxon>Bacillati</taxon>
        <taxon>Actinomycetota</taxon>
        <taxon>Actinomycetes</taxon>
        <taxon>Mycobacteriales</taxon>
        <taxon>Nocardiaceae</taxon>
        <taxon>Nocardia</taxon>
    </lineage>
</organism>
<dbReference type="InterPro" id="IPR004552">
    <property type="entry name" value="AGP_acyltrans"/>
</dbReference>
<sequence length="473" mass="50709">MGTTNTSLDTAISDIRSGQQGPAIAAFFDFTAVSDSGSRYRGLLRGRDRKVAQLLLTGIPRDGGDAAYGRYLHTAGELLAGRTEDELAALGDRLFRRAGYGRLYPEAWRLIAAHRAAGHTIVLISSLTEFQVAPAAAVLGIDHVLCTRMVVVDGRLTGQPADKVLWRQRKADAAAEFAAADGVALENSYAYTGAAADLPLLSLVGHPCTTSPDTGLVTAATERDLPLLTFRPRNPPDPGDYARTFAGFGGLIGGSLFGVLVKSYTRQRRPMADSLMKYGTAATLRLCGVRLRVTGQEHARTPRPAVFVFNHQSQFDVIIVPAVLQGGVTGIGKKELTRNPVFGPLMRFVGVTFIDRGDTARAKASLEPVVATLRDGLSIAVAPEGTRSYTPEVGPFKKGAFHIALQAGVPVIPVIIRNAGELSWRDSMIVRRGTVDVTIGEPIDVSGWDPADMHDEVAAVRQLFIDTLLDWPS</sequence>
<dbReference type="SMART" id="SM00563">
    <property type="entry name" value="PlsC"/>
    <property type="match status" value="1"/>
</dbReference>
<evidence type="ECO:0000259" key="5">
    <source>
        <dbReference type="SMART" id="SM00563"/>
    </source>
</evidence>
<gene>
    <name evidence="6" type="ORF">B0T46_00060</name>
</gene>
<name>A0A1V2TLI4_9NOCA</name>
<dbReference type="Gene3D" id="1.20.1440.100">
    <property type="entry name" value="SG protein - dephosphorylation function"/>
    <property type="match status" value="1"/>
</dbReference>
<comment type="similarity">
    <text evidence="1 4">Belongs to the 1-acyl-sn-glycerol-3-phosphate acyltransferase family.</text>
</comment>
<proteinExistence type="inferred from homology"/>
<evidence type="ECO:0000256" key="4">
    <source>
        <dbReference type="RuleBase" id="RU361267"/>
    </source>
</evidence>
<dbReference type="GO" id="GO:0003841">
    <property type="term" value="F:1-acylglycerol-3-phosphate O-acyltransferase activity"/>
    <property type="evidence" value="ECO:0007669"/>
    <property type="project" value="UniProtKB-UniRule"/>
</dbReference>
<feature type="domain" description="Phospholipid/glycerol acyltransferase" evidence="5">
    <location>
        <begin position="305"/>
        <end position="419"/>
    </location>
</feature>
<keyword evidence="4" id="KW-0594">Phospholipid biosynthesis</keyword>
<protein>
    <recommendedName>
        <fullName evidence="4">1-acyl-sn-glycerol-3-phosphate acyltransferase</fullName>
        <ecNumber evidence="4">2.3.1.51</ecNumber>
    </recommendedName>
</protein>
<dbReference type="Proteomes" id="UP000188836">
    <property type="component" value="Unassembled WGS sequence"/>
</dbReference>
<dbReference type="Pfam" id="PF01553">
    <property type="entry name" value="Acyltransferase"/>
    <property type="match status" value="1"/>
</dbReference>
<evidence type="ECO:0000256" key="2">
    <source>
        <dbReference type="ARBA" id="ARBA00022679"/>
    </source>
</evidence>
<dbReference type="SUPFAM" id="SSF56784">
    <property type="entry name" value="HAD-like"/>
    <property type="match status" value="1"/>
</dbReference>
<reference evidence="6 7" key="1">
    <citation type="journal article" date="2016" name="Antonie Van Leeuwenhoek">
        <title>Nocardia donostiensis sp. nov., isolated from human respiratory specimens.</title>
        <authorList>
            <person name="Ercibengoa M."/>
            <person name="Bell M."/>
            <person name="Marimon J.M."/>
            <person name="Humrighouse B."/>
            <person name="Klenk H.P."/>
            <person name="Potter G."/>
            <person name="Perez-Trallero E."/>
        </authorList>
    </citation>
    <scope>NUCLEOTIDE SEQUENCE [LARGE SCALE GENOMIC DNA]</scope>
    <source>
        <strain evidence="6 7">X1655</strain>
    </source>
</reference>
<keyword evidence="7" id="KW-1185">Reference proteome</keyword>
<dbReference type="InterPro" id="IPR002123">
    <property type="entry name" value="Plipid/glycerol_acylTrfase"/>
</dbReference>
<dbReference type="GO" id="GO:0016020">
    <property type="term" value="C:membrane"/>
    <property type="evidence" value="ECO:0007669"/>
    <property type="project" value="InterPro"/>
</dbReference>
<dbReference type="EC" id="2.3.1.51" evidence="4"/>
<dbReference type="SUPFAM" id="SSF69593">
    <property type="entry name" value="Glycerol-3-phosphate (1)-acyltransferase"/>
    <property type="match status" value="1"/>
</dbReference>
<evidence type="ECO:0000256" key="3">
    <source>
        <dbReference type="ARBA" id="ARBA00023315"/>
    </source>
</evidence>
<keyword evidence="4" id="KW-0443">Lipid metabolism</keyword>
<dbReference type="InterPro" id="IPR023214">
    <property type="entry name" value="HAD_sf"/>
</dbReference>
<dbReference type="AlphaFoldDB" id="A0A1V2TLI4"/>
<dbReference type="InterPro" id="IPR006385">
    <property type="entry name" value="HAD_hydro_SerB1"/>
</dbReference>
<keyword evidence="3 4" id="KW-0012">Acyltransferase</keyword>
<dbReference type="CDD" id="cd07989">
    <property type="entry name" value="LPLAT_AGPAT-like"/>
    <property type="match status" value="1"/>
</dbReference>
<dbReference type="STRING" id="1538463.B0T36_02100"/>
<dbReference type="GO" id="GO:0006654">
    <property type="term" value="P:phosphatidic acid biosynthetic process"/>
    <property type="evidence" value="ECO:0007669"/>
    <property type="project" value="TreeGrafter"/>
</dbReference>
<dbReference type="NCBIfam" id="TIGR00530">
    <property type="entry name" value="AGP_acyltrn"/>
    <property type="match status" value="1"/>
</dbReference>
<accession>A0A1V2TLI4</accession>
<evidence type="ECO:0000256" key="1">
    <source>
        <dbReference type="ARBA" id="ARBA00008655"/>
    </source>
</evidence>
<comment type="caution">
    <text evidence="6">The sequence shown here is derived from an EMBL/GenBank/DDBJ whole genome shotgun (WGS) entry which is preliminary data.</text>
</comment>
<dbReference type="Gene3D" id="3.40.50.1000">
    <property type="entry name" value="HAD superfamily/HAD-like"/>
    <property type="match status" value="1"/>
</dbReference>